<evidence type="ECO:0000313" key="1">
    <source>
        <dbReference type="EMBL" id="PJO43901.1"/>
    </source>
</evidence>
<evidence type="ECO:0008006" key="3">
    <source>
        <dbReference type="Google" id="ProtNLM"/>
    </source>
</evidence>
<sequence length="59" mass="6561">MGNTVNLGVLDDGVYIVQGGAIVEVLEPKEYGQDLIQWQRGKVFEVSESKRKRVGVVKK</sequence>
<proteinExistence type="predicted"/>
<evidence type="ECO:0000313" key="2">
    <source>
        <dbReference type="Proteomes" id="UP000232101"/>
    </source>
</evidence>
<gene>
    <name evidence="1" type="ORF">CWD94_09930</name>
</gene>
<dbReference type="EMBL" id="PHQY01000586">
    <property type="protein sequence ID" value="PJO43901.1"/>
    <property type="molecule type" value="Genomic_DNA"/>
</dbReference>
<dbReference type="AlphaFoldDB" id="A0A2M9Q750"/>
<name>A0A2M9Q750_9BACI</name>
<dbReference type="Proteomes" id="UP000232101">
    <property type="component" value="Unassembled WGS sequence"/>
</dbReference>
<reference evidence="1 2" key="1">
    <citation type="submission" date="2017-11" db="EMBL/GenBank/DDBJ databases">
        <title>Bacterial isolate from king chilli rhizosphere.</title>
        <authorList>
            <person name="Takhelmayum P."/>
            <person name="Sarangthem I."/>
        </authorList>
    </citation>
    <scope>NUCLEOTIDE SEQUENCE [LARGE SCALE GENOMIC DNA]</scope>
    <source>
        <strain evidence="2">t26</strain>
    </source>
</reference>
<protein>
    <recommendedName>
        <fullName evidence="3">DUF3954 domain-containing protein</fullName>
    </recommendedName>
</protein>
<organism evidence="1 2">
    <name type="scientific">Lysinibacillus xylanilyticus</name>
    <dbReference type="NCBI Taxonomy" id="582475"/>
    <lineage>
        <taxon>Bacteria</taxon>
        <taxon>Bacillati</taxon>
        <taxon>Bacillota</taxon>
        <taxon>Bacilli</taxon>
        <taxon>Bacillales</taxon>
        <taxon>Bacillaceae</taxon>
        <taxon>Lysinibacillus</taxon>
    </lineage>
</organism>
<comment type="caution">
    <text evidence="1">The sequence shown here is derived from an EMBL/GenBank/DDBJ whole genome shotgun (WGS) entry which is preliminary data.</text>
</comment>
<dbReference type="RefSeq" id="WP_100542907.1">
    <property type="nucleotide sequence ID" value="NZ_PHQY01000586.1"/>
</dbReference>
<accession>A0A2M9Q750</accession>